<reference evidence="6 7" key="1">
    <citation type="journal article" date="2007" name="J. Bacteriol.">
        <title>Whole-genome analysis of the methyl tert-butyl ether-degrading beta-proteobacterium Methylibium petroleiphilum PM1.</title>
        <authorList>
            <person name="Kane S.R."/>
            <person name="Chakicherla A.Y."/>
            <person name="Chain P.S.G."/>
            <person name="Schmidt R."/>
            <person name="Shin M.W."/>
            <person name="Legler T.C."/>
            <person name="Scow K.M."/>
            <person name="Larimer F.W."/>
            <person name="Lucas S.M."/>
            <person name="Richardson P.M."/>
            <person name="Hristova K.R."/>
        </authorList>
    </citation>
    <scope>NUCLEOTIDE SEQUENCE [LARGE SCALE GENOMIC DNA]</scope>
    <source>
        <strain evidence="7">ATCC BAA-1232 / LMG 22953 / PM1</strain>
    </source>
</reference>
<keyword evidence="2 6" id="KW-0808">Transferase</keyword>
<dbReference type="AlphaFoldDB" id="A2SLR4"/>
<dbReference type="CAZy" id="GT9">
    <property type="family name" value="Glycosyltransferase Family 9"/>
</dbReference>
<dbReference type="KEGG" id="mpt:Mpe_A3550"/>
<dbReference type="GO" id="GO:0005829">
    <property type="term" value="C:cytosol"/>
    <property type="evidence" value="ECO:0007669"/>
    <property type="project" value="TreeGrafter"/>
</dbReference>
<gene>
    <name evidence="6" type="ordered locus">Mpe_A3550</name>
</gene>
<accession>A2SLR4</accession>
<dbReference type="Pfam" id="PF01075">
    <property type="entry name" value="Glyco_transf_9"/>
    <property type="match status" value="1"/>
</dbReference>
<dbReference type="SUPFAM" id="SSF53756">
    <property type="entry name" value="UDP-Glycosyltransferase/glycogen phosphorylase"/>
    <property type="match status" value="1"/>
</dbReference>
<evidence type="ECO:0000256" key="1">
    <source>
        <dbReference type="ARBA" id="ARBA00022676"/>
    </source>
</evidence>
<dbReference type="GO" id="GO:0008713">
    <property type="term" value="F:ADP-heptose-lipopolysaccharide heptosyltransferase activity"/>
    <property type="evidence" value="ECO:0007669"/>
    <property type="project" value="UniProtKB-EC"/>
</dbReference>
<dbReference type="InterPro" id="IPR011910">
    <property type="entry name" value="RfaF"/>
</dbReference>
<evidence type="ECO:0000256" key="2">
    <source>
        <dbReference type="ARBA" id="ARBA00022679"/>
    </source>
</evidence>
<dbReference type="CDD" id="cd03789">
    <property type="entry name" value="GT9_LPS_heptosyltransferase"/>
    <property type="match status" value="1"/>
</dbReference>
<dbReference type="eggNOG" id="COG0859">
    <property type="taxonomic scope" value="Bacteria"/>
</dbReference>
<dbReference type="STRING" id="420662.Mpe_A3550"/>
<dbReference type="EMBL" id="CP000555">
    <property type="protein sequence ID" value="ABM96503.1"/>
    <property type="molecule type" value="Genomic_DNA"/>
</dbReference>
<dbReference type="Proteomes" id="UP000000366">
    <property type="component" value="Chromosome"/>
</dbReference>
<keyword evidence="1 6" id="KW-0328">Glycosyltransferase</keyword>
<evidence type="ECO:0000313" key="6">
    <source>
        <dbReference type="EMBL" id="ABM96503.1"/>
    </source>
</evidence>
<dbReference type="PANTHER" id="PTHR30160">
    <property type="entry name" value="TETRAACYLDISACCHARIDE 4'-KINASE-RELATED"/>
    <property type="match status" value="1"/>
</dbReference>
<dbReference type="InterPro" id="IPR051199">
    <property type="entry name" value="LPS_LOS_Heptosyltrfase"/>
</dbReference>
<dbReference type="GO" id="GO:0009244">
    <property type="term" value="P:lipopolysaccharide core region biosynthetic process"/>
    <property type="evidence" value="ECO:0007669"/>
    <property type="project" value="TreeGrafter"/>
</dbReference>
<dbReference type="PANTHER" id="PTHR30160:SF7">
    <property type="entry name" value="ADP-HEPTOSE--LPS HEPTOSYLTRANSFERASE 2"/>
    <property type="match status" value="1"/>
</dbReference>
<protein>
    <recommendedName>
        <fullName evidence="4">lipopolysaccharide heptosyltransferase II</fullName>
        <ecNumber evidence="4">2.4.99.24</ecNumber>
    </recommendedName>
</protein>
<evidence type="ECO:0000313" key="7">
    <source>
        <dbReference type="Proteomes" id="UP000000366"/>
    </source>
</evidence>
<evidence type="ECO:0000256" key="5">
    <source>
        <dbReference type="ARBA" id="ARBA00047503"/>
    </source>
</evidence>
<comment type="similarity">
    <text evidence="3">Belongs to the glycosyltransferase 9 family.</text>
</comment>
<organism evidence="6 7">
    <name type="scientific">Methylibium petroleiphilum (strain ATCC BAA-1232 / LMG 22953 / PM1)</name>
    <dbReference type="NCBI Taxonomy" id="420662"/>
    <lineage>
        <taxon>Bacteria</taxon>
        <taxon>Pseudomonadati</taxon>
        <taxon>Pseudomonadota</taxon>
        <taxon>Betaproteobacteria</taxon>
        <taxon>Burkholderiales</taxon>
        <taxon>Sphaerotilaceae</taxon>
        <taxon>Methylibium</taxon>
    </lineage>
</organism>
<dbReference type="InterPro" id="IPR002201">
    <property type="entry name" value="Glyco_trans_9"/>
</dbReference>
<name>A2SLR4_METPP</name>
<comment type="catalytic activity">
    <reaction evidence="5">
        <text>an L-alpha-D-Hep-(1-&gt;5)-[alpha-Kdo-(2-&gt;4)]-alpha-Kdo-(2-&gt;6)-lipid A + ADP-L-glycero-beta-D-manno-heptose = an L-alpha-D-Hep-(1-&gt;3)-L-alpha-D-Hep-(1-&gt;5)-[alpha-Kdo-(2-&gt;4)]-alpha-Kdo-(2-&gt;6)-lipid A + ADP + H(+)</text>
        <dbReference type="Rhea" id="RHEA:74071"/>
        <dbReference type="ChEBI" id="CHEBI:15378"/>
        <dbReference type="ChEBI" id="CHEBI:61506"/>
        <dbReference type="ChEBI" id="CHEBI:193068"/>
        <dbReference type="ChEBI" id="CHEBI:193069"/>
        <dbReference type="ChEBI" id="CHEBI:456216"/>
        <dbReference type="EC" id="2.4.99.24"/>
    </reaction>
</comment>
<dbReference type="EC" id="2.4.99.24" evidence="4"/>
<keyword evidence="7" id="KW-1185">Reference proteome</keyword>
<dbReference type="HOGENOM" id="CLU_038371_7_0_4"/>
<sequence>MTRALVIAPQWIGYAVMAEPMLAVLAARGEHLTVAALPSVAPLFQAMPQVAEVITLPFVHGRLDWSARRAQARQIKGRFDVAYVLPNSLKSALLPWLARIPRRVGYQGEGRLVLLNERLPNPVGEPPLVAFYGALAGGLPPRARPRLHLAHGRIDDLLARCGLAPQAYWVLAPGAEQGATRRWPAAAYAALAEELHALHGQPVWLVGAETERPVCEEIAALVHGGHCRVQAGAGSLADAMALIAGARGVVSNDSGWMHMAAAFGVPQAAVFGATSPQHTPPLNRHARVLWLQTLRGVEHLDCQPCYAHECRFGHLKCLSGIAPERVHAALQDALASSAARPG</sequence>
<dbReference type="RefSeq" id="WP_011831123.1">
    <property type="nucleotide sequence ID" value="NC_008825.1"/>
</dbReference>
<dbReference type="Gene3D" id="3.40.50.2000">
    <property type="entry name" value="Glycogen Phosphorylase B"/>
    <property type="match status" value="2"/>
</dbReference>
<evidence type="ECO:0000256" key="4">
    <source>
        <dbReference type="ARBA" id="ARBA00044042"/>
    </source>
</evidence>
<dbReference type="NCBIfam" id="TIGR02195">
    <property type="entry name" value="heptsyl_trn_II"/>
    <property type="match status" value="1"/>
</dbReference>
<proteinExistence type="inferred from homology"/>
<evidence type="ECO:0000256" key="3">
    <source>
        <dbReference type="ARBA" id="ARBA00043995"/>
    </source>
</evidence>